<dbReference type="AlphaFoldDB" id="A0A915JFQ4"/>
<keyword evidence="1" id="KW-1185">Reference proteome</keyword>
<accession>A0A915JFQ4</accession>
<proteinExistence type="predicted"/>
<organism evidence="1 2">
    <name type="scientific">Romanomermis culicivorax</name>
    <name type="common">Nematode worm</name>
    <dbReference type="NCBI Taxonomy" id="13658"/>
    <lineage>
        <taxon>Eukaryota</taxon>
        <taxon>Metazoa</taxon>
        <taxon>Ecdysozoa</taxon>
        <taxon>Nematoda</taxon>
        <taxon>Enoplea</taxon>
        <taxon>Dorylaimia</taxon>
        <taxon>Mermithida</taxon>
        <taxon>Mermithoidea</taxon>
        <taxon>Mermithidae</taxon>
        <taxon>Romanomermis</taxon>
    </lineage>
</organism>
<sequence>MHPLTIDRAATNKGLLHFFIRLENEFKYDASNHVKMSALCGLTRDTPSEMIQDMTRYEEAKNFLIFQLALDCNQMTLKREGDLCAIVIPR</sequence>
<name>A0A915JFQ4_ROMCU</name>
<dbReference type="Proteomes" id="UP000887565">
    <property type="component" value="Unplaced"/>
</dbReference>
<dbReference type="WBParaSite" id="nRc.2.0.1.t25326-RA">
    <property type="protein sequence ID" value="nRc.2.0.1.t25326-RA"/>
    <property type="gene ID" value="nRc.2.0.1.g25326"/>
</dbReference>
<protein>
    <submittedName>
        <fullName evidence="2">Uncharacterized protein</fullName>
    </submittedName>
</protein>
<evidence type="ECO:0000313" key="1">
    <source>
        <dbReference type="Proteomes" id="UP000887565"/>
    </source>
</evidence>
<reference evidence="2" key="1">
    <citation type="submission" date="2022-11" db="UniProtKB">
        <authorList>
            <consortium name="WormBaseParasite"/>
        </authorList>
    </citation>
    <scope>IDENTIFICATION</scope>
</reference>
<evidence type="ECO:0000313" key="2">
    <source>
        <dbReference type="WBParaSite" id="nRc.2.0.1.t25326-RA"/>
    </source>
</evidence>